<evidence type="ECO:0000256" key="1">
    <source>
        <dbReference type="SAM" id="MobiDB-lite"/>
    </source>
</evidence>
<dbReference type="Pfam" id="PF02195">
    <property type="entry name" value="ParB_N"/>
    <property type="match status" value="1"/>
</dbReference>
<feature type="region of interest" description="Disordered" evidence="1">
    <location>
        <begin position="299"/>
        <end position="352"/>
    </location>
</feature>
<dbReference type="GO" id="GO:0007059">
    <property type="term" value="P:chromosome segregation"/>
    <property type="evidence" value="ECO:0007669"/>
    <property type="project" value="TreeGrafter"/>
</dbReference>
<proteinExistence type="predicted"/>
<dbReference type="GO" id="GO:0005694">
    <property type="term" value="C:chromosome"/>
    <property type="evidence" value="ECO:0007669"/>
    <property type="project" value="TreeGrafter"/>
</dbReference>
<dbReference type="InterPro" id="IPR036086">
    <property type="entry name" value="ParB/Sulfiredoxin_sf"/>
</dbReference>
<dbReference type="EMBL" id="DWYZ01000242">
    <property type="protein sequence ID" value="HJB29673.1"/>
    <property type="molecule type" value="Genomic_DNA"/>
</dbReference>
<feature type="region of interest" description="Disordered" evidence="1">
    <location>
        <begin position="1"/>
        <end position="39"/>
    </location>
</feature>
<dbReference type="SUPFAM" id="SSF110849">
    <property type="entry name" value="ParB/Sulfiredoxin"/>
    <property type="match status" value="1"/>
</dbReference>
<dbReference type="PANTHER" id="PTHR33375:SF1">
    <property type="entry name" value="CHROMOSOME-PARTITIONING PROTEIN PARB-RELATED"/>
    <property type="match status" value="1"/>
</dbReference>
<evidence type="ECO:0000313" key="3">
    <source>
        <dbReference type="EMBL" id="HJB29673.1"/>
    </source>
</evidence>
<reference evidence="3" key="2">
    <citation type="submission" date="2021-04" db="EMBL/GenBank/DDBJ databases">
        <authorList>
            <person name="Gilroy R."/>
        </authorList>
    </citation>
    <scope>NUCLEOTIDE SEQUENCE</scope>
    <source>
        <strain evidence="3">ChiSjej1B19-5720</strain>
    </source>
</reference>
<dbReference type="Proteomes" id="UP000823842">
    <property type="component" value="Unassembled WGS sequence"/>
</dbReference>
<gene>
    <name evidence="3" type="ORF">IAA06_12915</name>
</gene>
<dbReference type="InterPro" id="IPR050336">
    <property type="entry name" value="Chromosome_partition/occlusion"/>
</dbReference>
<organism evidence="3 4">
    <name type="scientific">Candidatus Blautia faecavium</name>
    <dbReference type="NCBI Taxonomy" id="2838487"/>
    <lineage>
        <taxon>Bacteria</taxon>
        <taxon>Bacillati</taxon>
        <taxon>Bacillota</taxon>
        <taxon>Clostridia</taxon>
        <taxon>Lachnospirales</taxon>
        <taxon>Lachnospiraceae</taxon>
        <taxon>Blautia</taxon>
    </lineage>
</organism>
<name>A0A9D2LVT8_9FIRM</name>
<sequence>MSLAEKEILQEELEKEKQDQDTRPSEEGSAEVTDTEDGTDNKYILTPVLVKREDLLPNQANEKFALYDIEELAESIRVFSLLQPLHVKQRSDGKYDIISGHRRFLAVCLLQDKGLACYKDGIPCVYSNVAKSKLDEMILVYEANIHSRKYGMEYIHYIRDLYNLYLEKQNVDEQFRKESGNLANYLGLKLGFKENSRQSKKYINIFDRAEQWIWDALDDKDLYRKYDISNSQEDRANCRIAENGELKKGMTIDEAVIITNLNDQADREALHRLYEESGSITKETLDRYRKIKGKNLPETEFEDNSYQDTGIGIQATDDTGKPGKVQGSTASHRKAGNKVTDGEVDLSAYRDD</sequence>
<evidence type="ECO:0000259" key="2">
    <source>
        <dbReference type="SMART" id="SM00470"/>
    </source>
</evidence>
<reference evidence="3" key="1">
    <citation type="journal article" date="2021" name="PeerJ">
        <title>Extensive microbial diversity within the chicken gut microbiome revealed by metagenomics and culture.</title>
        <authorList>
            <person name="Gilroy R."/>
            <person name="Ravi A."/>
            <person name="Getino M."/>
            <person name="Pursley I."/>
            <person name="Horton D.L."/>
            <person name="Alikhan N.F."/>
            <person name="Baker D."/>
            <person name="Gharbi K."/>
            <person name="Hall N."/>
            <person name="Watson M."/>
            <person name="Adriaenssens E.M."/>
            <person name="Foster-Nyarko E."/>
            <person name="Jarju S."/>
            <person name="Secka A."/>
            <person name="Antonio M."/>
            <person name="Oren A."/>
            <person name="Chaudhuri R.R."/>
            <person name="La Ragione R."/>
            <person name="Hildebrand F."/>
            <person name="Pallen M.J."/>
        </authorList>
    </citation>
    <scope>NUCLEOTIDE SEQUENCE</scope>
    <source>
        <strain evidence="3">ChiSjej1B19-5720</strain>
    </source>
</reference>
<dbReference type="SMART" id="SM00470">
    <property type="entry name" value="ParB"/>
    <property type="match status" value="1"/>
</dbReference>
<protein>
    <submittedName>
        <fullName evidence="3">ParB N-terminal domain-containing protein</fullName>
    </submittedName>
</protein>
<comment type="caution">
    <text evidence="3">The sequence shown here is derived from an EMBL/GenBank/DDBJ whole genome shotgun (WGS) entry which is preliminary data.</text>
</comment>
<accession>A0A9D2LVT8</accession>
<dbReference type="InterPro" id="IPR003115">
    <property type="entry name" value="ParB_N"/>
</dbReference>
<dbReference type="AlphaFoldDB" id="A0A9D2LVT8"/>
<dbReference type="PANTHER" id="PTHR33375">
    <property type="entry name" value="CHROMOSOME-PARTITIONING PROTEIN PARB-RELATED"/>
    <property type="match status" value="1"/>
</dbReference>
<feature type="domain" description="ParB-like N-terminal" evidence="2">
    <location>
        <begin position="48"/>
        <end position="145"/>
    </location>
</feature>
<feature type="non-terminal residue" evidence="3">
    <location>
        <position position="352"/>
    </location>
</feature>
<dbReference type="Gene3D" id="3.90.1530.10">
    <property type="entry name" value="Conserved hypothetical protein from pyrococcus furiosus pfu- 392566-001, ParB domain"/>
    <property type="match status" value="1"/>
</dbReference>
<evidence type="ECO:0000313" key="4">
    <source>
        <dbReference type="Proteomes" id="UP000823842"/>
    </source>
</evidence>
<feature type="compositionally biased region" description="Basic and acidic residues" evidence="1">
    <location>
        <begin position="1"/>
        <end position="26"/>
    </location>
</feature>